<gene>
    <name evidence="2" type="ORF">Fot_23061</name>
</gene>
<proteinExistence type="predicted"/>
<evidence type="ECO:0000256" key="1">
    <source>
        <dbReference type="SAM" id="MobiDB-lite"/>
    </source>
</evidence>
<evidence type="ECO:0000313" key="3">
    <source>
        <dbReference type="Proteomes" id="UP001604277"/>
    </source>
</evidence>
<dbReference type="EMBL" id="JBFOLJ010000006">
    <property type="protein sequence ID" value="KAL2530460.1"/>
    <property type="molecule type" value="Genomic_DNA"/>
</dbReference>
<keyword evidence="3" id="KW-1185">Reference proteome</keyword>
<name>A0ABD1UZH1_9LAMI</name>
<dbReference type="AlphaFoldDB" id="A0ABD1UZH1"/>
<comment type="caution">
    <text evidence="2">The sequence shown here is derived from an EMBL/GenBank/DDBJ whole genome shotgun (WGS) entry which is preliminary data.</text>
</comment>
<protein>
    <submittedName>
        <fullName evidence="2">Uncharacterized protein</fullName>
    </submittedName>
</protein>
<evidence type="ECO:0000313" key="2">
    <source>
        <dbReference type="EMBL" id="KAL2530460.1"/>
    </source>
</evidence>
<reference evidence="3" key="1">
    <citation type="submission" date="2024-07" db="EMBL/GenBank/DDBJ databases">
        <title>Two chromosome-level genome assemblies of Korean endemic species Abeliophyllum distichum and Forsythia ovata (Oleaceae).</title>
        <authorList>
            <person name="Jang H."/>
        </authorList>
    </citation>
    <scope>NUCLEOTIDE SEQUENCE [LARGE SCALE GENOMIC DNA]</scope>
</reference>
<feature type="region of interest" description="Disordered" evidence="1">
    <location>
        <begin position="1"/>
        <end position="58"/>
    </location>
</feature>
<sequence length="135" mass="15010">MFKNLEQDDSSSTKSNLFETNTSTAKDHDLVSQNPIPNTIKLPLEHQPKSSPPSSTSTCKYSSSCVGFVNNTKALVTSRKNVASSHSDALLENESSSDIDMVDHTRVTVKVVKNPTTYIIDGLLHRWDLSFFYSR</sequence>
<organism evidence="2 3">
    <name type="scientific">Forsythia ovata</name>
    <dbReference type="NCBI Taxonomy" id="205694"/>
    <lineage>
        <taxon>Eukaryota</taxon>
        <taxon>Viridiplantae</taxon>
        <taxon>Streptophyta</taxon>
        <taxon>Embryophyta</taxon>
        <taxon>Tracheophyta</taxon>
        <taxon>Spermatophyta</taxon>
        <taxon>Magnoliopsida</taxon>
        <taxon>eudicotyledons</taxon>
        <taxon>Gunneridae</taxon>
        <taxon>Pentapetalae</taxon>
        <taxon>asterids</taxon>
        <taxon>lamiids</taxon>
        <taxon>Lamiales</taxon>
        <taxon>Oleaceae</taxon>
        <taxon>Forsythieae</taxon>
        <taxon>Forsythia</taxon>
    </lineage>
</organism>
<feature type="compositionally biased region" description="Polar residues" evidence="1">
    <location>
        <begin position="10"/>
        <end position="24"/>
    </location>
</feature>
<accession>A0ABD1UZH1</accession>
<dbReference type="Proteomes" id="UP001604277">
    <property type="component" value="Unassembled WGS sequence"/>
</dbReference>